<dbReference type="PANTHER" id="PTHR35601:SF1">
    <property type="entry name" value="TOXIN RELE"/>
    <property type="match status" value="1"/>
</dbReference>
<dbReference type="InterPro" id="IPR007712">
    <property type="entry name" value="RelE/ParE_toxin"/>
</dbReference>
<reference evidence="2" key="1">
    <citation type="submission" date="2018-06" db="EMBL/GenBank/DDBJ databases">
        <authorList>
            <person name="Zhirakovskaya E."/>
        </authorList>
    </citation>
    <scope>NUCLEOTIDE SEQUENCE</scope>
</reference>
<dbReference type="EMBL" id="UOEI01000379">
    <property type="protein sequence ID" value="VAW03861.1"/>
    <property type="molecule type" value="Genomic_DNA"/>
</dbReference>
<name>A0A3B0SC84_9ZZZZ</name>
<dbReference type="Pfam" id="PF05016">
    <property type="entry name" value="ParE_toxin"/>
    <property type="match status" value="1"/>
</dbReference>
<evidence type="ECO:0008006" key="3">
    <source>
        <dbReference type="Google" id="ProtNLM"/>
    </source>
</evidence>
<accession>A0A3B0SC84</accession>
<organism evidence="2">
    <name type="scientific">hydrothermal vent metagenome</name>
    <dbReference type="NCBI Taxonomy" id="652676"/>
    <lineage>
        <taxon>unclassified sequences</taxon>
        <taxon>metagenomes</taxon>
        <taxon>ecological metagenomes</taxon>
    </lineage>
</organism>
<sequence>MCEIEITAEGLRHLSKLLEKVRHATLKSVLGPIAENPNRVGKPLVGELERLWSVPRGDYRDIYEIFEDEQIVLIHRVQHRRDACRPRSLRPTTRPRALRARNDAKPCQTMRDDEHPLHGKGCSSLWGGSVIRLEQWEMSGYSYFR</sequence>
<proteinExistence type="predicted"/>
<keyword evidence="1" id="KW-1277">Toxin-antitoxin system</keyword>
<dbReference type="AlphaFoldDB" id="A0A3B0SC84"/>
<evidence type="ECO:0000256" key="1">
    <source>
        <dbReference type="ARBA" id="ARBA00022649"/>
    </source>
</evidence>
<dbReference type="Gene3D" id="3.30.2310.20">
    <property type="entry name" value="RelE-like"/>
    <property type="match status" value="1"/>
</dbReference>
<dbReference type="PANTHER" id="PTHR35601">
    <property type="entry name" value="TOXIN RELE"/>
    <property type="match status" value="1"/>
</dbReference>
<dbReference type="InterPro" id="IPR035093">
    <property type="entry name" value="RelE/ParE_toxin_dom_sf"/>
</dbReference>
<gene>
    <name evidence="2" type="ORF">MNBD_ACTINO01-165</name>
</gene>
<dbReference type="SUPFAM" id="SSF143011">
    <property type="entry name" value="RelE-like"/>
    <property type="match status" value="1"/>
</dbReference>
<protein>
    <recommendedName>
        <fullName evidence="3">Type II toxin-antitoxin system RelE/ParE family toxin</fullName>
    </recommendedName>
</protein>
<evidence type="ECO:0000313" key="2">
    <source>
        <dbReference type="EMBL" id="VAW03861.1"/>
    </source>
</evidence>